<dbReference type="RefSeq" id="WP_164648314.1">
    <property type="nucleotide sequence ID" value="NZ_CP047475.1"/>
</dbReference>
<dbReference type="AlphaFoldDB" id="A0A7Z2T364"/>
<dbReference type="PIRSF" id="PIRSF028784">
    <property type="entry name" value="MrpF"/>
    <property type="match status" value="1"/>
</dbReference>
<reference evidence="10 11" key="1">
    <citation type="submission" date="2020-01" db="EMBL/GenBank/DDBJ databases">
        <title>Whole genome and functional gene identification of agarase of Vibrio HN897.</title>
        <authorList>
            <person name="Liu Y."/>
            <person name="Zhao Z."/>
        </authorList>
    </citation>
    <scope>NUCLEOTIDE SEQUENCE [LARGE SCALE GENOMIC DNA]</scope>
    <source>
        <strain evidence="10 11">HN897</strain>
    </source>
</reference>
<sequence length="91" mass="9997">MIETVYFIAFLMMSLALLISSVRLLRGPSLPDRVIALELMATLTVGMVVLYGIAYDEPKFIDVAIVLALTSFLAAVGFSSFLEKRGIHDDD</sequence>
<keyword evidence="8" id="KW-0406">Ion transport</keyword>
<evidence type="ECO:0000256" key="9">
    <source>
        <dbReference type="SAM" id="Phobius"/>
    </source>
</evidence>
<protein>
    <submittedName>
        <fullName evidence="10">pH regulation protein F</fullName>
    </submittedName>
</protein>
<evidence type="ECO:0000256" key="1">
    <source>
        <dbReference type="ARBA" id="ARBA00004651"/>
    </source>
</evidence>
<evidence type="ECO:0000256" key="6">
    <source>
        <dbReference type="ARBA" id="ARBA00022989"/>
    </source>
</evidence>
<dbReference type="InterPro" id="IPR007208">
    <property type="entry name" value="MrpF/PhaF-like"/>
</dbReference>
<evidence type="ECO:0000256" key="3">
    <source>
        <dbReference type="ARBA" id="ARBA00022448"/>
    </source>
</evidence>
<keyword evidence="7 8" id="KW-0472">Membrane</keyword>
<dbReference type="GO" id="GO:0005886">
    <property type="term" value="C:plasma membrane"/>
    <property type="evidence" value="ECO:0007669"/>
    <property type="project" value="UniProtKB-SubCell"/>
</dbReference>
<evidence type="ECO:0000313" key="10">
    <source>
        <dbReference type="EMBL" id="QIA63420.1"/>
    </source>
</evidence>
<evidence type="ECO:0000256" key="7">
    <source>
        <dbReference type="ARBA" id="ARBA00023136"/>
    </source>
</evidence>
<proteinExistence type="inferred from homology"/>
<name>A0A7Z2T364_9VIBR</name>
<evidence type="ECO:0000256" key="2">
    <source>
        <dbReference type="ARBA" id="ARBA00009212"/>
    </source>
</evidence>
<evidence type="ECO:0000256" key="8">
    <source>
        <dbReference type="PIRNR" id="PIRNR028784"/>
    </source>
</evidence>
<dbReference type="KEGG" id="vas:GT360_07770"/>
<keyword evidence="5 9" id="KW-0812">Transmembrane</keyword>
<dbReference type="GO" id="GO:0015385">
    <property type="term" value="F:sodium:proton antiporter activity"/>
    <property type="evidence" value="ECO:0007669"/>
    <property type="project" value="TreeGrafter"/>
</dbReference>
<keyword evidence="6 9" id="KW-1133">Transmembrane helix</keyword>
<feature type="transmembrane region" description="Helical" evidence="9">
    <location>
        <begin position="34"/>
        <end position="54"/>
    </location>
</feature>
<feature type="transmembrane region" description="Helical" evidence="9">
    <location>
        <begin position="6"/>
        <end position="25"/>
    </location>
</feature>
<keyword evidence="11" id="KW-1185">Reference proteome</keyword>
<keyword evidence="3 8" id="KW-0813">Transport</keyword>
<dbReference type="PANTHER" id="PTHR34702:SF1">
    <property type="entry name" value="NA(+)_H(+) ANTIPORTER SUBUNIT F"/>
    <property type="match status" value="1"/>
</dbReference>
<comment type="subcellular location">
    <subcellularLocation>
        <location evidence="1 8">Cell membrane</location>
        <topology evidence="1 8">Multi-pass membrane protein</topology>
    </subcellularLocation>
</comment>
<keyword evidence="4 8" id="KW-1003">Cell membrane</keyword>
<comment type="similarity">
    <text evidence="2 8">Belongs to the CPA3 antiporters (TC 2.A.63) subunit F family.</text>
</comment>
<feature type="transmembrane region" description="Helical" evidence="9">
    <location>
        <begin position="60"/>
        <end position="82"/>
    </location>
</feature>
<evidence type="ECO:0000256" key="4">
    <source>
        <dbReference type="ARBA" id="ARBA00022475"/>
    </source>
</evidence>
<dbReference type="PANTHER" id="PTHR34702">
    <property type="entry name" value="NA(+)/H(+) ANTIPORTER SUBUNIT F1"/>
    <property type="match status" value="1"/>
</dbReference>
<gene>
    <name evidence="10" type="ORF">GT360_07770</name>
</gene>
<dbReference type="Proteomes" id="UP000464262">
    <property type="component" value="Chromosome 1"/>
</dbReference>
<organism evidence="10 11">
    <name type="scientific">Vibrio astriarenae</name>
    <dbReference type="NCBI Taxonomy" id="1481923"/>
    <lineage>
        <taxon>Bacteria</taxon>
        <taxon>Pseudomonadati</taxon>
        <taxon>Pseudomonadota</taxon>
        <taxon>Gammaproteobacteria</taxon>
        <taxon>Vibrionales</taxon>
        <taxon>Vibrionaceae</taxon>
        <taxon>Vibrio</taxon>
    </lineage>
</organism>
<dbReference type="EMBL" id="CP047475">
    <property type="protein sequence ID" value="QIA63420.1"/>
    <property type="molecule type" value="Genomic_DNA"/>
</dbReference>
<dbReference type="Pfam" id="PF04066">
    <property type="entry name" value="MrpF_PhaF"/>
    <property type="match status" value="1"/>
</dbReference>
<keyword evidence="8" id="KW-0050">Antiport</keyword>
<evidence type="ECO:0000256" key="5">
    <source>
        <dbReference type="ARBA" id="ARBA00022692"/>
    </source>
</evidence>
<evidence type="ECO:0000313" key="11">
    <source>
        <dbReference type="Proteomes" id="UP000464262"/>
    </source>
</evidence>
<accession>A0A7Z2T364</accession>